<accession>A0ABP1N863</accession>
<evidence type="ECO:0000313" key="1">
    <source>
        <dbReference type="EMBL" id="CAL7936104.1"/>
    </source>
</evidence>
<proteinExistence type="predicted"/>
<keyword evidence="2" id="KW-1185">Reference proteome</keyword>
<dbReference type="EMBL" id="CAXAJV020001286">
    <property type="protein sequence ID" value="CAL7936104.1"/>
    <property type="molecule type" value="Genomic_DNA"/>
</dbReference>
<comment type="caution">
    <text evidence="1">The sequence shown here is derived from an EMBL/GenBank/DDBJ whole genome shotgun (WGS) entry which is preliminary data.</text>
</comment>
<reference evidence="1 2" key="1">
    <citation type="submission" date="2024-08" db="EMBL/GenBank/DDBJ databases">
        <authorList>
            <person name="Will J Nash"/>
            <person name="Angela Man"/>
            <person name="Seanna McTaggart"/>
            <person name="Kendall Baker"/>
            <person name="Tom Barker"/>
            <person name="Leah Catchpole"/>
            <person name="Alex Durrant"/>
            <person name="Karim Gharbi"/>
            <person name="Naomi Irish"/>
            <person name="Gemy Kaithakottil"/>
            <person name="Debby Ku"/>
            <person name="Aaliyah Providence"/>
            <person name="Felix Shaw"/>
            <person name="David Swarbreck"/>
            <person name="Chris Watkins"/>
            <person name="Ann M. McCartney"/>
            <person name="Giulio Formenti"/>
            <person name="Alice Mouton"/>
            <person name="Noel Vella"/>
            <person name="Bjorn M von Reumont"/>
            <person name="Adriana Vella"/>
            <person name="Wilfried Haerty"/>
        </authorList>
    </citation>
    <scope>NUCLEOTIDE SEQUENCE [LARGE SCALE GENOMIC DNA]</scope>
</reference>
<gene>
    <name evidence="1" type="ORF">XYLVIOL_LOCUS2001</name>
</gene>
<sequence length="432" mass="49374">MEVSKNWQKYKQYTCLCFSVMGQRKFRISMGVLIASPEAGDASINIIPQMKKHTIVSDDPSKSFISTISEITTTNNQSALMSTSKHNSTDSIDKDVHKRTVSEKNSVLSEMSRSTIYDNCQFPYYRSNRNNSDYPDAVLVKDVGVSCMLLNPNVSKLSVPETKTLVEHLKKEYNDLSDITSKITTYTKDILTHLSKKNQRKRQLLTNLISSKHVIASQYVDSKGNLCLKLRLVSNAETQCAARQAVKNLESTLCKDACATMEQHNKRKNQITRGDRNMMSTNETHVQTLVSQENAEINTSNSTLPSTSSIYNYLTMRRKKPPSELINCKLTKFENTRKHENSRRFNDNKNSKDYSKKTDSVVLTNWKEISKLSKSKKKNNIFVTSNEPQQMVNAKSKSLREGYINYNMVNHVPNTKFHTVNIRITKRNKKHV</sequence>
<organism evidence="1 2">
    <name type="scientific">Xylocopa violacea</name>
    <name type="common">Violet carpenter bee</name>
    <name type="synonym">Apis violacea</name>
    <dbReference type="NCBI Taxonomy" id="135666"/>
    <lineage>
        <taxon>Eukaryota</taxon>
        <taxon>Metazoa</taxon>
        <taxon>Ecdysozoa</taxon>
        <taxon>Arthropoda</taxon>
        <taxon>Hexapoda</taxon>
        <taxon>Insecta</taxon>
        <taxon>Pterygota</taxon>
        <taxon>Neoptera</taxon>
        <taxon>Endopterygota</taxon>
        <taxon>Hymenoptera</taxon>
        <taxon>Apocrita</taxon>
        <taxon>Aculeata</taxon>
        <taxon>Apoidea</taxon>
        <taxon>Anthophila</taxon>
        <taxon>Apidae</taxon>
        <taxon>Xylocopa</taxon>
        <taxon>Xylocopa</taxon>
    </lineage>
</organism>
<dbReference type="Proteomes" id="UP001642520">
    <property type="component" value="Unassembled WGS sequence"/>
</dbReference>
<name>A0ABP1N863_XYLVO</name>
<protein>
    <submittedName>
        <fullName evidence="1">Uncharacterized protein</fullName>
    </submittedName>
</protein>
<evidence type="ECO:0000313" key="2">
    <source>
        <dbReference type="Proteomes" id="UP001642520"/>
    </source>
</evidence>